<dbReference type="GO" id="GO:0008175">
    <property type="term" value="F:tRNA methyltransferase activity"/>
    <property type="evidence" value="ECO:0007669"/>
    <property type="project" value="TreeGrafter"/>
</dbReference>
<name>A0A9W7AC92_9STRA</name>
<dbReference type="SUPFAM" id="SSF117281">
    <property type="entry name" value="Kelch motif"/>
    <property type="match status" value="1"/>
</dbReference>
<dbReference type="InterPro" id="IPR030382">
    <property type="entry name" value="MeTrfase_TRM5/TYW2"/>
</dbReference>
<dbReference type="Gene3D" id="2.120.10.80">
    <property type="entry name" value="Kelch-type beta propeller"/>
    <property type="match status" value="1"/>
</dbReference>
<dbReference type="Proteomes" id="UP001165082">
    <property type="component" value="Unassembled WGS sequence"/>
</dbReference>
<proteinExistence type="predicted"/>
<evidence type="ECO:0000313" key="10">
    <source>
        <dbReference type="EMBL" id="GMH67721.1"/>
    </source>
</evidence>
<dbReference type="InterPro" id="IPR015915">
    <property type="entry name" value="Kelch-typ_b-propeller"/>
</dbReference>
<dbReference type="Pfam" id="PF02475">
    <property type="entry name" value="TRM5-TYW2_MTfase"/>
    <property type="match status" value="1"/>
</dbReference>
<dbReference type="InterPro" id="IPR012668">
    <property type="entry name" value="CHP02466"/>
</dbReference>
<dbReference type="GO" id="GO:0031591">
    <property type="term" value="P:wybutosine biosynthetic process"/>
    <property type="evidence" value="ECO:0007669"/>
    <property type="project" value="TreeGrafter"/>
</dbReference>
<gene>
    <name evidence="10" type="ORF">TrRE_jg10540</name>
</gene>
<dbReference type="PANTHER" id="PTHR23245:SF31">
    <property type="entry name" value="TRNA WYBUTOSINE-SYNTHESIZING PROTEIN 3 HOMOLOG"/>
    <property type="match status" value="1"/>
</dbReference>
<evidence type="ECO:0000256" key="3">
    <source>
        <dbReference type="ARBA" id="ARBA00022603"/>
    </source>
</evidence>
<evidence type="ECO:0000256" key="1">
    <source>
        <dbReference type="ARBA" id="ARBA00004797"/>
    </source>
</evidence>
<comment type="caution">
    <text evidence="10">The sequence shown here is derived from an EMBL/GenBank/DDBJ whole genome shotgun (WGS) entry which is preliminary data.</text>
</comment>
<dbReference type="PANTHER" id="PTHR23245">
    <property type="entry name" value="TRNA METHYLTRANSFERASE"/>
    <property type="match status" value="1"/>
</dbReference>
<dbReference type="Pfam" id="PF02676">
    <property type="entry name" value="TYW3"/>
    <property type="match status" value="1"/>
</dbReference>
<evidence type="ECO:0000256" key="4">
    <source>
        <dbReference type="ARBA" id="ARBA00022679"/>
    </source>
</evidence>
<keyword evidence="4" id="KW-0808">Transferase</keyword>
<dbReference type="SUPFAM" id="SSF111278">
    <property type="entry name" value="SSo0622-like"/>
    <property type="match status" value="1"/>
</dbReference>
<dbReference type="InterPro" id="IPR029063">
    <property type="entry name" value="SAM-dependent_MTases_sf"/>
</dbReference>
<evidence type="ECO:0000313" key="11">
    <source>
        <dbReference type="Proteomes" id="UP001165082"/>
    </source>
</evidence>
<dbReference type="Gene3D" id="3.30.1960.10">
    <property type="entry name" value="tRNA wybutosine-synthesizing-like"/>
    <property type="match status" value="1"/>
</dbReference>
<dbReference type="InterPro" id="IPR056743">
    <property type="entry name" value="TRM5-TYW2-like_MTfase"/>
</dbReference>
<evidence type="ECO:0000256" key="8">
    <source>
        <dbReference type="SAM" id="MobiDB-lite"/>
    </source>
</evidence>
<protein>
    <recommendedName>
        <fullName evidence="2">tRNA(Phe) 7-[(3-amino-3-carboxypropyl)-4-demethylwyosine(37)-N(4)]-methyltransferase</fullName>
        <ecNumber evidence="2">2.1.1.282</ecNumber>
    </recommendedName>
</protein>
<sequence length="1441" mass="157960">MDATFGKGFGRWLVTEHRQVTFEEVHSAIYEGSSPSSPPPSPSSSSSSIMLKHEPLLLHVSADSMDSANRLLKAALAAGFRESGIVPSSKTPHPTVAVRGMGLALSTPFYRGEGMEDYLRRWVDEANIRFRANEERSRRLLGELEKVCFSKSTGRLHEAGPQTATWSKLPDLNLRCHATVTHKNVENGDIAVLVFGGYGPGPTSRGQPRVSGDVYALHRRQNVWEKEWRSLVTTNSQLFKPTRNLSCCMLPSSPSPTVALFGGRSSPSNPNNILLFYDIERMTFTEAIYNDPTFSPPMVPSPRYNHTLTPLSGRNGLMAVVVGGRDNDGSFADAYLLLRSIDSWRGASFSWKQFSLPIGGIFNHSACPMPSAGDVVECVLVSGGLENTHDLLSNGLRGGLVRISSNGDDLKWVPPPDIPLFSPTFSSTLTTLDTSSDGDGSLNSSRFVVRAGGVEACKDPDSDVLSLCYLHSPSRITSIPLKHVHPSLPGIDASGLVDHATAVVEKEDGLQVLLLGGGVGAFAFKGISSPSYLITLSTKGGAQVVDEAPYEPSTVLALPAGRTPKKIDPPCVLVLPKNVKKVKNHLEELGALNKDYRINKSTTTSGAMAVPIHSVAKLQPVLDGKGGEWISMVLSVSEKETPPLSKLLISNSTKDTMSSEDRKLSPPQRAVLEFFEDSKARQQVGRKWIEDKVACPKGLEKLGVDVAVVPKGAYPDAFFDGSKPASEFWAILSKHMKSTRIVKYGAIAPDSPTRQSGHRILYPPLPNSDTGLPETTGEGSPGWVCVKEFGVKQWFDCTRVMFCRGNNSEKKRFAALVKPDEKILDLYAGIGYYTLPALLAHPSTFVYCNEWNPDAVYALKYNLKDNGVDDRAIVKEGDSRSVDFRNLVDRVSLGLLPSSEGCWGIAVRALKEEGGWVHVHGNVPTSERDIFGRWVAYRMLKFREGWGAWCKHTEKVKSFAPKVDHLVADIYLGPEGVVEGVNVVGGKILVGDEKDGSDANEPMEDLSCALKDGFALGDQKWMFPLDEKKGGGGEGEKKRRVSFRAKVDSVTIFDPAAKPGAIEGAGGEHVEEEEEEGGGEDEDEDEETFMGSMFDGGYDDDIEEIPEDSEQQWGAEDENPNDDSDYPPNYLVSAVLAGLYELPPLWLLKTQTGFGRRVRYKNPIARRLNDVQGIGWNETVECDIGKGMTIGVKEMILPRYEKAANGVEKRLFQVFKIDMGGFMKDFNADLVDVARKSESEDKAGISVSNAGGSWHSKPEFFNKWKGRKSVDVLWEAVAGALNFVERKVSVDCRVEAGARKLSLNREEVEAWINISKAGSWNRLHTHAGAAWSAVYYVERGNFKDGKAYSGRLVLKPTPHEKEDDWDLKSEERERFLEGGGVVGEEVLERGDFWDEEAENCSLIVFPSWLHHAVLPYLEDGGEWEGGIVKERISIAINVSGV</sequence>
<feature type="compositionally biased region" description="Acidic residues" evidence="8">
    <location>
        <begin position="1070"/>
        <end position="1088"/>
    </location>
</feature>
<dbReference type="GO" id="GO:0005737">
    <property type="term" value="C:cytoplasm"/>
    <property type="evidence" value="ECO:0007669"/>
    <property type="project" value="TreeGrafter"/>
</dbReference>
<dbReference type="CDD" id="cd02440">
    <property type="entry name" value="AdoMet_MTases"/>
    <property type="match status" value="1"/>
</dbReference>
<reference evidence="10" key="1">
    <citation type="submission" date="2022-07" db="EMBL/GenBank/DDBJ databases">
        <title>Genome analysis of Parmales, a sister group of diatoms, reveals the evolutionary specialization of diatoms from phago-mixotrophs to photoautotrophs.</title>
        <authorList>
            <person name="Ban H."/>
            <person name="Sato S."/>
            <person name="Yoshikawa S."/>
            <person name="Kazumasa Y."/>
            <person name="Nakamura Y."/>
            <person name="Ichinomiya M."/>
            <person name="Saitoh K."/>
            <person name="Sato N."/>
            <person name="Blanc-Mathieu R."/>
            <person name="Endo H."/>
            <person name="Kuwata A."/>
            <person name="Ogata H."/>
        </authorList>
    </citation>
    <scope>NUCLEOTIDE SEQUENCE</scope>
</reference>
<dbReference type="EC" id="2.1.1.282" evidence="2"/>
<evidence type="ECO:0000256" key="7">
    <source>
        <dbReference type="ARBA" id="ARBA00049202"/>
    </source>
</evidence>
<evidence type="ECO:0000256" key="2">
    <source>
        <dbReference type="ARBA" id="ARBA00012750"/>
    </source>
</evidence>
<dbReference type="InterPro" id="IPR036602">
    <property type="entry name" value="tRNA_yW-synthesising-like_sf"/>
</dbReference>
<dbReference type="EMBL" id="BRXZ01001302">
    <property type="protein sequence ID" value="GMH67721.1"/>
    <property type="molecule type" value="Genomic_DNA"/>
</dbReference>
<dbReference type="Pfam" id="PF13759">
    <property type="entry name" value="2OG-FeII_Oxy_5"/>
    <property type="match status" value="1"/>
</dbReference>
<feature type="region of interest" description="Disordered" evidence="8">
    <location>
        <begin position="1056"/>
        <end position="1103"/>
    </location>
</feature>
<accession>A0A9W7AC92</accession>
<keyword evidence="6" id="KW-0819">tRNA processing</keyword>
<comment type="catalytic activity">
    <reaction evidence="7">
        <text>4-demethyl-7-[(3S)-3-amino-3-carboxypropyl]wyosine(37) in tRNA(Phe) + S-adenosyl-L-methionine = 7-[(3S)-3-amino-3-carboxypropyl]wyosine(37) in tRNA(Phe) + S-adenosyl-L-homocysteine + H(+)</text>
        <dbReference type="Rhea" id="RHEA:36635"/>
        <dbReference type="Rhea" id="RHEA-COMP:10378"/>
        <dbReference type="Rhea" id="RHEA-COMP:10379"/>
        <dbReference type="ChEBI" id="CHEBI:15378"/>
        <dbReference type="ChEBI" id="CHEBI:57856"/>
        <dbReference type="ChEBI" id="CHEBI:59789"/>
        <dbReference type="ChEBI" id="CHEBI:73543"/>
        <dbReference type="ChEBI" id="CHEBI:73550"/>
        <dbReference type="EC" id="2.1.1.282"/>
    </reaction>
</comment>
<keyword evidence="3" id="KW-0489">Methyltransferase</keyword>
<dbReference type="GO" id="GO:0030488">
    <property type="term" value="P:tRNA methylation"/>
    <property type="evidence" value="ECO:0007669"/>
    <property type="project" value="TreeGrafter"/>
</dbReference>
<keyword evidence="11" id="KW-1185">Reference proteome</keyword>
<feature type="region of interest" description="Disordered" evidence="8">
    <location>
        <begin position="29"/>
        <end position="48"/>
    </location>
</feature>
<dbReference type="InterPro" id="IPR003827">
    <property type="entry name" value="tRNA_yW-synthesising"/>
</dbReference>
<evidence type="ECO:0000256" key="6">
    <source>
        <dbReference type="ARBA" id="ARBA00022694"/>
    </source>
</evidence>
<evidence type="ECO:0000259" key="9">
    <source>
        <dbReference type="PROSITE" id="PS51684"/>
    </source>
</evidence>
<dbReference type="Gene3D" id="3.40.50.150">
    <property type="entry name" value="Vaccinia Virus protein VP39"/>
    <property type="match status" value="1"/>
</dbReference>
<dbReference type="Gene3D" id="2.60.120.620">
    <property type="entry name" value="q2cbj1_9rhob like domain"/>
    <property type="match status" value="1"/>
</dbReference>
<organism evidence="10 11">
    <name type="scientific">Triparma retinervis</name>
    <dbReference type="NCBI Taxonomy" id="2557542"/>
    <lineage>
        <taxon>Eukaryota</taxon>
        <taxon>Sar</taxon>
        <taxon>Stramenopiles</taxon>
        <taxon>Ochrophyta</taxon>
        <taxon>Bolidophyceae</taxon>
        <taxon>Parmales</taxon>
        <taxon>Triparmaceae</taxon>
        <taxon>Triparma</taxon>
    </lineage>
</organism>
<comment type="pathway">
    <text evidence="1">tRNA modification; wybutosine-tRNA(Phe) biosynthesis.</text>
</comment>
<feature type="domain" description="SAM-dependent methyltransferase TRM5/TYW2-type" evidence="9">
    <location>
        <begin position="699"/>
        <end position="974"/>
    </location>
</feature>
<dbReference type="OrthoDB" id="205517at2759"/>
<dbReference type="SUPFAM" id="SSF53335">
    <property type="entry name" value="S-adenosyl-L-methionine-dependent methyltransferases"/>
    <property type="match status" value="1"/>
</dbReference>
<evidence type="ECO:0000256" key="5">
    <source>
        <dbReference type="ARBA" id="ARBA00022691"/>
    </source>
</evidence>
<dbReference type="PROSITE" id="PS51684">
    <property type="entry name" value="SAM_MT_TRM5_TYW2"/>
    <property type="match status" value="1"/>
</dbReference>
<keyword evidence="5" id="KW-0949">S-adenosyl-L-methionine</keyword>